<organism evidence="3 4">
    <name type="scientific">Puniceicoccus vermicola</name>
    <dbReference type="NCBI Taxonomy" id="388746"/>
    <lineage>
        <taxon>Bacteria</taxon>
        <taxon>Pseudomonadati</taxon>
        <taxon>Verrucomicrobiota</taxon>
        <taxon>Opitutia</taxon>
        <taxon>Puniceicoccales</taxon>
        <taxon>Puniceicoccaceae</taxon>
        <taxon>Puniceicoccus</taxon>
    </lineage>
</organism>
<dbReference type="Proteomes" id="UP000525652">
    <property type="component" value="Unassembled WGS sequence"/>
</dbReference>
<accession>A0A7X1AVY4</accession>
<evidence type="ECO:0000313" key="4">
    <source>
        <dbReference type="Proteomes" id="UP000525652"/>
    </source>
</evidence>
<feature type="chain" id="PRO_5031356440" evidence="2">
    <location>
        <begin position="24"/>
        <end position="397"/>
    </location>
</feature>
<reference evidence="3 4" key="1">
    <citation type="submission" date="2020-07" db="EMBL/GenBank/DDBJ databases">
        <authorList>
            <person name="Feng X."/>
        </authorList>
    </citation>
    <scope>NUCLEOTIDE SEQUENCE [LARGE SCALE GENOMIC DNA]</scope>
    <source>
        <strain evidence="3 4">JCM14086</strain>
    </source>
</reference>
<comment type="caution">
    <text evidence="3">The sequence shown here is derived from an EMBL/GenBank/DDBJ whole genome shotgun (WGS) entry which is preliminary data.</text>
</comment>
<dbReference type="EMBL" id="JACHVA010000042">
    <property type="protein sequence ID" value="MBC2600998.1"/>
    <property type="molecule type" value="Genomic_DNA"/>
</dbReference>
<feature type="signal peptide" evidence="2">
    <location>
        <begin position="1"/>
        <end position="23"/>
    </location>
</feature>
<evidence type="ECO:0000256" key="2">
    <source>
        <dbReference type="SAM" id="SignalP"/>
    </source>
</evidence>
<feature type="compositionally biased region" description="Basic and acidic residues" evidence="1">
    <location>
        <begin position="92"/>
        <end position="101"/>
    </location>
</feature>
<keyword evidence="2" id="KW-0732">Signal</keyword>
<name>A0A7X1AVY4_9BACT</name>
<sequence>MRLTWLQLLVLTTAMVVSPLSLSALTDSWGFELPEESQTHRQTEIAESAEPASEEAVDASEWGGWGLKTASGDFFGETPEYAGHDWPQTQQPRRENGDRSYDTASDVRNGPNVYTYVVQNPWTFFDPHGLKFNDNTFDSEKDRMRYYEDVKDESSIDSEWFNGLGDTDEERITAYNSRVDKFNSELEKLRSTPFGSAQYEYLKSHKETFTLQFGYGSDGKGSDRSFVSGLAYTIAGMDSFGTQSHEFTHLIQNVANTGESSNGVSKNPALDFILSGIYSENEDWDALIRDRRPLWKEAQSQRSRNIVETEYELITNPPGPLGIDGRTFSPYSLGPVKARAYGSLYTLSPGLKNMGTTSYSDGKSENDRYDFNDAVGTRYDFSDAIRISRNQQFDKNP</sequence>
<evidence type="ECO:0000256" key="1">
    <source>
        <dbReference type="SAM" id="MobiDB-lite"/>
    </source>
</evidence>
<feature type="region of interest" description="Disordered" evidence="1">
    <location>
        <begin position="35"/>
        <end position="62"/>
    </location>
</feature>
<protein>
    <submittedName>
        <fullName evidence="3">Uncharacterized protein</fullName>
    </submittedName>
</protein>
<proteinExistence type="predicted"/>
<evidence type="ECO:0000313" key="3">
    <source>
        <dbReference type="EMBL" id="MBC2600998.1"/>
    </source>
</evidence>
<dbReference type="RefSeq" id="WP_185691731.1">
    <property type="nucleotide sequence ID" value="NZ_JACHVA010000042.1"/>
</dbReference>
<gene>
    <name evidence="3" type="ORF">H5P30_04305</name>
</gene>
<dbReference type="AlphaFoldDB" id="A0A7X1AVY4"/>
<feature type="region of interest" description="Disordered" evidence="1">
    <location>
        <begin position="78"/>
        <end position="106"/>
    </location>
</feature>
<keyword evidence="4" id="KW-1185">Reference proteome</keyword>